<name>A0A162T6X6_PHYB8</name>
<accession>A0A162T6X6</accession>
<proteinExistence type="predicted"/>
<evidence type="ECO:0000313" key="1">
    <source>
        <dbReference type="EMBL" id="OAD66652.1"/>
    </source>
</evidence>
<organism evidence="1 2">
    <name type="scientific">Phycomyces blakesleeanus (strain ATCC 8743b / DSM 1359 / FGSC 10004 / NBRC 33097 / NRRL 1555)</name>
    <dbReference type="NCBI Taxonomy" id="763407"/>
    <lineage>
        <taxon>Eukaryota</taxon>
        <taxon>Fungi</taxon>
        <taxon>Fungi incertae sedis</taxon>
        <taxon>Mucoromycota</taxon>
        <taxon>Mucoromycotina</taxon>
        <taxon>Mucoromycetes</taxon>
        <taxon>Mucorales</taxon>
        <taxon>Phycomycetaceae</taxon>
        <taxon>Phycomyces</taxon>
    </lineage>
</organism>
<dbReference type="Proteomes" id="UP000077315">
    <property type="component" value="Unassembled WGS sequence"/>
</dbReference>
<keyword evidence="2" id="KW-1185">Reference proteome</keyword>
<dbReference type="AlphaFoldDB" id="A0A162T6X6"/>
<evidence type="ECO:0000313" key="2">
    <source>
        <dbReference type="Proteomes" id="UP000077315"/>
    </source>
</evidence>
<reference evidence="2" key="1">
    <citation type="submission" date="2015-06" db="EMBL/GenBank/DDBJ databases">
        <title>Expansion of signal transduction pathways in fungi by whole-genome duplication.</title>
        <authorList>
            <consortium name="DOE Joint Genome Institute"/>
            <person name="Corrochano L.M."/>
            <person name="Kuo A."/>
            <person name="Marcet-Houben M."/>
            <person name="Polaino S."/>
            <person name="Salamov A."/>
            <person name="Villalobos J.M."/>
            <person name="Alvarez M.I."/>
            <person name="Avalos J."/>
            <person name="Benito E.P."/>
            <person name="Benoit I."/>
            <person name="Burger G."/>
            <person name="Camino L.P."/>
            <person name="Canovas D."/>
            <person name="Cerda-Olmedo E."/>
            <person name="Cheng J.-F."/>
            <person name="Dominguez A."/>
            <person name="Elias M."/>
            <person name="Eslava A.P."/>
            <person name="Glaser F."/>
            <person name="Grimwood J."/>
            <person name="Gutierrez G."/>
            <person name="Heitman J."/>
            <person name="Henrissat B."/>
            <person name="Iturriaga E.A."/>
            <person name="Lang B.F."/>
            <person name="Lavin J.L."/>
            <person name="Lee S."/>
            <person name="Li W."/>
            <person name="Lindquist E."/>
            <person name="Lopez-Garcia S."/>
            <person name="Luque E.M."/>
            <person name="Marcos A.T."/>
            <person name="Martin J."/>
            <person name="McCluskey K."/>
            <person name="Medina H.R."/>
            <person name="Miralles-Duran A."/>
            <person name="Miyazaki A."/>
            <person name="Munoz-Torres E."/>
            <person name="Oguiza J.A."/>
            <person name="Ohm R."/>
            <person name="Olmedo M."/>
            <person name="Orejas M."/>
            <person name="Ortiz-Castellanos L."/>
            <person name="Pisabarro A.G."/>
            <person name="Rodriguez-Romero J."/>
            <person name="Ruiz-Herrera J."/>
            <person name="Ruiz-Vazquez R."/>
            <person name="Sanz C."/>
            <person name="Schackwitz W."/>
            <person name="Schmutz J."/>
            <person name="Shahriari M."/>
            <person name="Shelest E."/>
            <person name="Silva-Franco F."/>
            <person name="Soanes D."/>
            <person name="Syed K."/>
            <person name="Tagua V.G."/>
            <person name="Talbot N.J."/>
            <person name="Thon M."/>
            <person name="De vries R.P."/>
            <person name="Wiebenga A."/>
            <person name="Yadav J.S."/>
            <person name="Braun E.L."/>
            <person name="Baker S."/>
            <person name="Garre V."/>
            <person name="Horwitz B."/>
            <person name="Torres-Martinez S."/>
            <person name="Idnurm A."/>
            <person name="Herrera-Estrella A."/>
            <person name="Gabaldon T."/>
            <person name="Grigoriev I.V."/>
        </authorList>
    </citation>
    <scope>NUCLEOTIDE SEQUENCE [LARGE SCALE GENOMIC DNA]</scope>
    <source>
        <strain evidence="2">NRRL 1555(-)</strain>
    </source>
</reference>
<dbReference type="EMBL" id="KV441001">
    <property type="protein sequence ID" value="OAD66652.1"/>
    <property type="molecule type" value="Genomic_DNA"/>
</dbReference>
<protein>
    <submittedName>
        <fullName evidence="1">Uncharacterized protein</fullName>
    </submittedName>
</protein>
<dbReference type="RefSeq" id="XP_018284692.1">
    <property type="nucleotide sequence ID" value="XM_018428659.1"/>
</dbReference>
<gene>
    <name evidence="1" type="ORF">PHYBLDRAFT_118989</name>
</gene>
<dbReference type="VEuPathDB" id="FungiDB:PHYBLDRAFT_118989"/>
<dbReference type="InParanoid" id="A0A162T6X6"/>
<feature type="non-terminal residue" evidence="1">
    <location>
        <position position="1"/>
    </location>
</feature>
<sequence length="53" mass="6095">VCMCVHLAIWVDFYVRKIYVDFVCAQINLCVSKCIYVCPSEFVCVQVNLCVSK</sequence>
<dbReference type="GeneID" id="28989565"/>